<protein>
    <submittedName>
        <fullName evidence="4">Apoptosis inhibitor IAP1 and related BIR domain proteins</fullName>
    </submittedName>
</protein>
<dbReference type="SUPFAM" id="SSF57924">
    <property type="entry name" value="Inhibitor of apoptosis (IAP) repeat"/>
    <property type="match status" value="2"/>
</dbReference>
<feature type="compositionally biased region" description="Polar residues" evidence="3">
    <location>
        <begin position="506"/>
        <end position="520"/>
    </location>
</feature>
<dbReference type="InterPro" id="IPR001370">
    <property type="entry name" value="BIR_rpt"/>
</dbReference>
<dbReference type="EMBL" id="LN483345">
    <property type="protein sequence ID" value="CDZ98431.1"/>
    <property type="molecule type" value="Genomic_DNA"/>
</dbReference>
<dbReference type="GO" id="GO:0046872">
    <property type="term" value="F:metal ion binding"/>
    <property type="evidence" value="ECO:0007669"/>
    <property type="project" value="UniProtKB-KW"/>
</dbReference>
<dbReference type="PANTHER" id="PTHR46771:SF5">
    <property type="entry name" value="DETERIN"/>
    <property type="match status" value="1"/>
</dbReference>
<feature type="compositionally biased region" description="Low complexity" evidence="3">
    <location>
        <begin position="254"/>
        <end position="269"/>
    </location>
</feature>
<evidence type="ECO:0000256" key="2">
    <source>
        <dbReference type="ARBA" id="ARBA00022833"/>
    </source>
</evidence>
<feature type="region of interest" description="Disordered" evidence="3">
    <location>
        <begin position="313"/>
        <end position="365"/>
    </location>
</feature>
<dbReference type="AlphaFoldDB" id="A0A0F7SHN9"/>
<name>A0A0F7SHN9_PHARH</name>
<dbReference type="Pfam" id="PF00653">
    <property type="entry name" value="BIR"/>
    <property type="match status" value="2"/>
</dbReference>
<feature type="compositionally biased region" description="Low complexity" evidence="3">
    <location>
        <begin position="457"/>
        <end position="489"/>
    </location>
</feature>
<evidence type="ECO:0000313" key="4">
    <source>
        <dbReference type="EMBL" id="CDZ98431.1"/>
    </source>
</evidence>
<dbReference type="SMART" id="SM00238">
    <property type="entry name" value="BIR"/>
    <property type="match status" value="2"/>
</dbReference>
<dbReference type="CDD" id="cd00022">
    <property type="entry name" value="BIR"/>
    <property type="match status" value="1"/>
</dbReference>
<sequence length="705" mass="76899">MVTRPSRSRVCFLDLAFYFVNVNGNPTRKPALRPAYIKMEVYETRLSTFAASRTKKHGLPAHPAWPLKPATHPKLTPDNLAQAGWYFRPTKAEPDLVKCFLCAKELGGWEEQDDPFVEHLGHDGLNKCGWARTKCWVEVRKKEMGQGPKDAVKLTTEEKEELPSDKSLEAARLATFGKWWPHDKKKAWLPTSKLLAKGGFIYSPTPEDTDRATCIYCHLSLAGWEPTDVPYNEHFDRNPKCAFFGHKAFPAAPPSQLSASQSTTSSRASRATKPRVPRVTNSRKTQAEVEDIVPVDENDEDYEMVEAPENNVTTPAVKSRRGTLRNAPSTVASTASTTTSVLRASRSRALSSATRSTPSTDLAASTATKLRATKTKVSAKKKVKEVIEADEADEMETEEIEKVCPSAKTARRKALSEDEDELLLEHLIVRPPKAPSPPPKSASKSKIALQSNHTRTKSSSSATTATTTTTSSSRPPSSSSKTTPFSRTTVASKPSSLKSLPAIPTSPITTAKPPSSSFTPSRIPLLSPGPSLELKRSPHAVHLPARISPSKPLTPRELRSPRDKVILDGALSARRVASKLDQLFNAPPVSQPSSSLLEPVSKAVLSATTSEPMGSFPAAHISEPAVVPSAVTDQPSGSINTTLSSGLVLTEEESKLTVEAWIRREFDRMKAELEKKGNGEMIGGFLKSAEEARRRLVDDIEVIDV</sequence>
<evidence type="ECO:0000256" key="3">
    <source>
        <dbReference type="SAM" id="MobiDB-lite"/>
    </source>
</evidence>
<evidence type="ECO:0000256" key="1">
    <source>
        <dbReference type="ARBA" id="ARBA00022723"/>
    </source>
</evidence>
<feature type="region of interest" description="Disordered" evidence="3">
    <location>
        <begin position="252"/>
        <end position="286"/>
    </location>
</feature>
<dbReference type="Gene3D" id="1.10.1170.10">
    <property type="entry name" value="Inhibitor Of Apoptosis Protein (2mihbC-IAP-1), Chain A"/>
    <property type="match status" value="2"/>
</dbReference>
<keyword evidence="1" id="KW-0479">Metal-binding</keyword>
<reference evidence="4" key="1">
    <citation type="submission" date="2014-08" db="EMBL/GenBank/DDBJ databases">
        <authorList>
            <person name="Sharma Rahul"/>
            <person name="Thines Marco"/>
        </authorList>
    </citation>
    <scope>NUCLEOTIDE SEQUENCE</scope>
</reference>
<dbReference type="PANTHER" id="PTHR46771">
    <property type="entry name" value="DETERIN"/>
    <property type="match status" value="1"/>
</dbReference>
<dbReference type="PROSITE" id="PS50143">
    <property type="entry name" value="BIR_REPEAT_2"/>
    <property type="match status" value="2"/>
</dbReference>
<keyword evidence="2" id="KW-0862">Zinc</keyword>
<organism evidence="4">
    <name type="scientific">Phaffia rhodozyma</name>
    <name type="common">Yeast</name>
    <name type="synonym">Xanthophyllomyces dendrorhous</name>
    <dbReference type="NCBI Taxonomy" id="264483"/>
    <lineage>
        <taxon>Eukaryota</taxon>
        <taxon>Fungi</taxon>
        <taxon>Dikarya</taxon>
        <taxon>Basidiomycota</taxon>
        <taxon>Agaricomycotina</taxon>
        <taxon>Tremellomycetes</taxon>
        <taxon>Cystofilobasidiales</taxon>
        <taxon>Mrakiaceae</taxon>
        <taxon>Phaffia</taxon>
    </lineage>
</organism>
<accession>A0A0F7SHN9</accession>
<feature type="region of interest" description="Disordered" evidence="3">
    <location>
        <begin position="429"/>
        <end position="529"/>
    </location>
</feature>
<feature type="compositionally biased region" description="Low complexity" evidence="3">
    <location>
        <begin position="327"/>
        <end position="360"/>
    </location>
</feature>
<proteinExistence type="predicted"/>
<dbReference type="InterPro" id="IPR051190">
    <property type="entry name" value="Baculoviral_IAP"/>
</dbReference>